<dbReference type="AlphaFoldDB" id="A0A6H1ZPX5"/>
<organism evidence="1">
    <name type="scientific">viral metagenome</name>
    <dbReference type="NCBI Taxonomy" id="1070528"/>
    <lineage>
        <taxon>unclassified sequences</taxon>
        <taxon>metagenomes</taxon>
        <taxon>organismal metagenomes</taxon>
    </lineage>
</organism>
<dbReference type="EMBL" id="MT142384">
    <property type="protein sequence ID" value="QJA79526.1"/>
    <property type="molecule type" value="Genomic_DNA"/>
</dbReference>
<sequence length="134" mass="15803">MKRATANGYLSHYILLRDALPPDYEWCRCCTCGKLIRRLDRNCHAGHFVTKGHGGSSGVYWDERNIHAQCNNCNRWQEGNQVEYYPFMLEKYGQAVIDELRLKHRLPRPNSIDEYGIYYREAYKELKKKLGVTK</sequence>
<evidence type="ECO:0000313" key="3">
    <source>
        <dbReference type="EMBL" id="QJA79526.1"/>
    </source>
</evidence>
<name>A0A6H1ZPX5_9ZZZZ</name>
<gene>
    <name evidence="3" type="ORF">MM415A00869_0024</name>
    <name evidence="2" type="ORF">MM415B00170_0017</name>
    <name evidence="1" type="ORF">TM448A01387_0014</name>
</gene>
<reference evidence="1" key="1">
    <citation type="submission" date="2020-03" db="EMBL/GenBank/DDBJ databases">
        <title>The deep terrestrial virosphere.</title>
        <authorList>
            <person name="Holmfeldt K."/>
            <person name="Nilsson E."/>
            <person name="Simone D."/>
            <person name="Lopez-Fernandez M."/>
            <person name="Wu X."/>
            <person name="de Brujin I."/>
            <person name="Lundin D."/>
            <person name="Andersson A."/>
            <person name="Bertilsson S."/>
            <person name="Dopson M."/>
        </authorList>
    </citation>
    <scope>NUCLEOTIDE SEQUENCE</scope>
    <source>
        <strain evidence="3">MM415A00869</strain>
        <strain evidence="2">MM415B00170</strain>
        <strain evidence="1">TM448A01387</strain>
    </source>
</reference>
<dbReference type="Pfam" id="PF05766">
    <property type="entry name" value="NinG"/>
    <property type="match status" value="1"/>
</dbReference>
<dbReference type="EMBL" id="MT144140">
    <property type="protein sequence ID" value="QJA49512.1"/>
    <property type="molecule type" value="Genomic_DNA"/>
</dbReference>
<dbReference type="InterPro" id="IPR008713">
    <property type="entry name" value="Phage_lambda_NinG"/>
</dbReference>
<evidence type="ECO:0000313" key="2">
    <source>
        <dbReference type="EMBL" id="QJA67708.1"/>
    </source>
</evidence>
<proteinExistence type="predicted"/>
<dbReference type="EMBL" id="MT141575">
    <property type="protein sequence ID" value="QJA67708.1"/>
    <property type="molecule type" value="Genomic_DNA"/>
</dbReference>
<protein>
    <submittedName>
        <fullName evidence="1">Putative lambda recombination protein</fullName>
    </submittedName>
</protein>
<accession>A0A6H1ZPX5</accession>
<evidence type="ECO:0000313" key="1">
    <source>
        <dbReference type="EMBL" id="QJA49512.1"/>
    </source>
</evidence>